<dbReference type="InterPro" id="IPR013783">
    <property type="entry name" value="Ig-like_fold"/>
</dbReference>
<dbReference type="Ensembl" id="ENSSTUT00000051706.1">
    <property type="protein sequence ID" value="ENSSTUP00000049472.1"/>
    <property type="gene ID" value="ENSSTUG00000020904.1"/>
</dbReference>
<dbReference type="Proteomes" id="UP000472277">
    <property type="component" value="Chromosome 5"/>
</dbReference>
<dbReference type="PROSITE" id="PS50835">
    <property type="entry name" value="IG_LIKE"/>
    <property type="match status" value="1"/>
</dbReference>
<evidence type="ECO:0000313" key="4">
    <source>
        <dbReference type="Ensembl" id="ENSSTUP00000049472.1"/>
    </source>
</evidence>
<dbReference type="SUPFAM" id="SSF48726">
    <property type="entry name" value="Immunoglobulin"/>
    <property type="match status" value="1"/>
</dbReference>
<dbReference type="OMA" id="THEWRSS"/>
<organism evidence="4 5">
    <name type="scientific">Salmo trutta</name>
    <name type="common">Brown trout</name>
    <dbReference type="NCBI Taxonomy" id="8032"/>
    <lineage>
        <taxon>Eukaryota</taxon>
        <taxon>Metazoa</taxon>
        <taxon>Chordata</taxon>
        <taxon>Craniata</taxon>
        <taxon>Vertebrata</taxon>
        <taxon>Euteleostomi</taxon>
        <taxon>Actinopterygii</taxon>
        <taxon>Neopterygii</taxon>
        <taxon>Teleostei</taxon>
        <taxon>Protacanthopterygii</taxon>
        <taxon>Salmoniformes</taxon>
        <taxon>Salmonidae</taxon>
        <taxon>Salmoninae</taxon>
        <taxon>Salmo</taxon>
    </lineage>
</organism>
<dbReference type="InParanoid" id="A0A673ZS11"/>
<reference evidence="4" key="1">
    <citation type="submission" date="2025-08" db="UniProtKB">
        <authorList>
            <consortium name="Ensembl"/>
        </authorList>
    </citation>
    <scope>IDENTIFICATION</scope>
</reference>
<evidence type="ECO:0000259" key="3">
    <source>
        <dbReference type="PROSITE" id="PS50835"/>
    </source>
</evidence>
<dbReference type="GO" id="GO:0006955">
    <property type="term" value="P:immune response"/>
    <property type="evidence" value="ECO:0007669"/>
    <property type="project" value="TreeGrafter"/>
</dbReference>
<evidence type="ECO:0000256" key="2">
    <source>
        <dbReference type="ARBA" id="ARBA00023157"/>
    </source>
</evidence>
<keyword evidence="5" id="KW-1185">Reference proteome</keyword>
<protein>
    <recommendedName>
        <fullName evidence="3">Ig-like domain-containing protein</fullName>
    </recommendedName>
</protein>
<sequence length="128" mass="14548">MEVLLLQTQTRLYTSNHNLWILLHTQLVSCVCAERPVAVLILQPNWTKIFRGETVTMRCDIQGGGDTDWDYRWIKNSQSFRPFHTKPDHRISPVYRSNSGSDTCEGVKGNKLSNINDAVQLTVSGKSI</sequence>
<dbReference type="GeneTree" id="ENSGT01120000272452"/>
<dbReference type="GO" id="GO:0007166">
    <property type="term" value="P:cell surface receptor signaling pathway"/>
    <property type="evidence" value="ECO:0007669"/>
    <property type="project" value="TreeGrafter"/>
</dbReference>
<dbReference type="PANTHER" id="PTHR11481:SF64">
    <property type="entry name" value="FC RECEPTOR-LIKE PROTEIN 4"/>
    <property type="match status" value="1"/>
</dbReference>
<dbReference type="Gene3D" id="2.60.40.10">
    <property type="entry name" value="Immunoglobulins"/>
    <property type="match status" value="1"/>
</dbReference>
<dbReference type="InterPro" id="IPR036179">
    <property type="entry name" value="Ig-like_dom_sf"/>
</dbReference>
<name>A0A673ZS11_SALTR</name>
<dbReference type="GO" id="GO:0009897">
    <property type="term" value="C:external side of plasma membrane"/>
    <property type="evidence" value="ECO:0007669"/>
    <property type="project" value="TreeGrafter"/>
</dbReference>
<keyword evidence="2" id="KW-1015">Disulfide bond</keyword>
<evidence type="ECO:0000256" key="1">
    <source>
        <dbReference type="ARBA" id="ARBA00022729"/>
    </source>
</evidence>
<dbReference type="InterPro" id="IPR050488">
    <property type="entry name" value="Ig_Fc_receptor"/>
</dbReference>
<evidence type="ECO:0000313" key="5">
    <source>
        <dbReference type="Proteomes" id="UP000472277"/>
    </source>
</evidence>
<proteinExistence type="predicted"/>
<reference evidence="4" key="2">
    <citation type="submission" date="2025-09" db="UniProtKB">
        <authorList>
            <consortium name="Ensembl"/>
        </authorList>
    </citation>
    <scope>IDENTIFICATION</scope>
</reference>
<keyword evidence="1" id="KW-0732">Signal</keyword>
<dbReference type="GO" id="GO:0004888">
    <property type="term" value="F:transmembrane signaling receptor activity"/>
    <property type="evidence" value="ECO:0007669"/>
    <property type="project" value="TreeGrafter"/>
</dbReference>
<dbReference type="InterPro" id="IPR007110">
    <property type="entry name" value="Ig-like_dom"/>
</dbReference>
<feature type="domain" description="Ig-like" evidence="3">
    <location>
        <begin position="36"/>
        <end position="124"/>
    </location>
</feature>
<accession>A0A673ZS11</accession>
<dbReference type="PANTHER" id="PTHR11481">
    <property type="entry name" value="IMMUNOGLOBULIN FC RECEPTOR"/>
    <property type="match status" value="1"/>
</dbReference>
<dbReference type="AlphaFoldDB" id="A0A673ZS11"/>